<dbReference type="SUPFAM" id="SSF55729">
    <property type="entry name" value="Acyl-CoA N-acyltransferases (Nat)"/>
    <property type="match status" value="1"/>
</dbReference>
<evidence type="ECO:0000259" key="1">
    <source>
        <dbReference type="PROSITE" id="PS51186"/>
    </source>
</evidence>
<dbReference type="Pfam" id="PF13673">
    <property type="entry name" value="Acetyltransf_10"/>
    <property type="match status" value="1"/>
</dbReference>
<evidence type="ECO:0000313" key="3">
    <source>
        <dbReference type="Proteomes" id="UP001060919"/>
    </source>
</evidence>
<dbReference type="RefSeq" id="WP_264789820.1">
    <property type="nucleotide sequence ID" value="NZ_AP026867.1"/>
</dbReference>
<feature type="domain" description="N-acetyltransferase" evidence="1">
    <location>
        <begin position="8"/>
        <end position="152"/>
    </location>
</feature>
<dbReference type="EMBL" id="AP026867">
    <property type="protein sequence ID" value="BDS14601.1"/>
    <property type="molecule type" value="Genomic_DNA"/>
</dbReference>
<evidence type="ECO:0000313" key="2">
    <source>
        <dbReference type="EMBL" id="BDS14601.1"/>
    </source>
</evidence>
<name>A0A916DVP6_9BACT</name>
<dbReference type="PANTHER" id="PTHR13355:SF11">
    <property type="entry name" value="GLUCOSAMINE 6-PHOSPHATE N-ACETYLTRANSFERASE"/>
    <property type="match status" value="1"/>
</dbReference>
<dbReference type="GO" id="GO:0004343">
    <property type="term" value="F:glucosamine 6-phosphate N-acetyltransferase activity"/>
    <property type="evidence" value="ECO:0007669"/>
    <property type="project" value="TreeGrafter"/>
</dbReference>
<dbReference type="InterPro" id="IPR000182">
    <property type="entry name" value="GNAT_dom"/>
</dbReference>
<dbReference type="Proteomes" id="UP001060919">
    <property type="component" value="Chromosome"/>
</dbReference>
<dbReference type="Gene3D" id="3.40.630.30">
    <property type="match status" value="1"/>
</dbReference>
<dbReference type="AlphaFoldDB" id="A0A916DVP6"/>
<organism evidence="2 3">
    <name type="scientific">Aureispira anguillae</name>
    <dbReference type="NCBI Taxonomy" id="2864201"/>
    <lineage>
        <taxon>Bacteria</taxon>
        <taxon>Pseudomonadati</taxon>
        <taxon>Bacteroidota</taxon>
        <taxon>Saprospiria</taxon>
        <taxon>Saprospirales</taxon>
        <taxon>Saprospiraceae</taxon>
        <taxon>Aureispira</taxon>
    </lineage>
</organism>
<accession>A0A916DVP6</accession>
<gene>
    <name evidence="2" type="ORF">AsAng_0053820</name>
</gene>
<dbReference type="KEGG" id="aup:AsAng_0053820"/>
<reference evidence="2" key="1">
    <citation type="submission" date="2022-09" db="EMBL/GenBank/DDBJ databases">
        <title>Aureispira anguillicida sp. nov., isolated from Leptocephalus of Japanese eel Anguilla japonica.</title>
        <authorList>
            <person name="Yuasa K."/>
            <person name="Mekata T."/>
            <person name="Ikunari K."/>
        </authorList>
    </citation>
    <scope>NUCLEOTIDE SEQUENCE</scope>
    <source>
        <strain evidence="2">EL160426</strain>
    </source>
</reference>
<dbReference type="PROSITE" id="PS51186">
    <property type="entry name" value="GNAT"/>
    <property type="match status" value="1"/>
</dbReference>
<keyword evidence="3" id="KW-1185">Reference proteome</keyword>
<protein>
    <submittedName>
        <fullName evidence="2">GNAT family N-acetyltransferase</fullName>
    </submittedName>
</protein>
<dbReference type="InterPro" id="IPR039143">
    <property type="entry name" value="GNPNAT1-like"/>
</dbReference>
<dbReference type="CDD" id="cd04301">
    <property type="entry name" value="NAT_SF"/>
    <property type="match status" value="1"/>
</dbReference>
<proteinExistence type="predicted"/>
<dbReference type="PANTHER" id="PTHR13355">
    <property type="entry name" value="GLUCOSAMINE 6-PHOSPHATE N-ACETYLTRANSFERASE"/>
    <property type="match status" value="1"/>
</dbReference>
<dbReference type="InterPro" id="IPR016181">
    <property type="entry name" value="Acyl_CoA_acyltransferase"/>
</dbReference>
<sequence length="152" mass="17778">MKWTWTNKPFKDLSGEEIYEIGHLRQQVFVVEQNCPYLDFDNKDQFCWHVMARNEKQELVAYTRLVPKGGSYENDVAIGRVVTSPIARGKGLGRLLMEQSIAYCQELWEGQNIRISAQDYLLKFYSELGFVDTGKKYLEDNIPHTEMYLVDK</sequence>